<dbReference type="InterPro" id="IPR036286">
    <property type="entry name" value="LexA/Signal_pep-like_sf"/>
</dbReference>
<comment type="subcellular location">
    <subcellularLocation>
        <location evidence="1">Periplasm</location>
    </subcellularLocation>
</comment>
<dbReference type="STRING" id="500610.SAMN02799615_04121"/>
<evidence type="ECO:0000256" key="3">
    <source>
        <dbReference type="ARBA" id="ARBA00022729"/>
    </source>
</evidence>
<dbReference type="AlphaFoldDB" id="A0A1I2JM39"/>
<comment type="similarity">
    <text evidence="2">Belongs to the peptidase S26C family.</text>
</comment>
<dbReference type="EMBL" id="FONH01000028">
    <property type="protein sequence ID" value="SFF55644.1"/>
    <property type="molecule type" value="Genomic_DNA"/>
</dbReference>
<keyword evidence="3" id="KW-0732">Signal</keyword>
<evidence type="ECO:0000313" key="8">
    <source>
        <dbReference type="Proteomes" id="UP000199477"/>
    </source>
</evidence>
<keyword evidence="4" id="KW-0574">Periplasm</keyword>
<evidence type="ECO:0000256" key="4">
    <source>
        <dbReference type="ARBA" id="ARBA00022764"/>
    </source>
</evidence>
<reference evidence="8" key="1">
    <citation type="submission" date="2016-10" db="EMBL/GenBank/DDBJ databases">
        <authorList>
            <person name="Varghese N."/>
            <person name="Submissions S."/>
        </authorList>
    </citation>
    <scope>NUCLEOTIDE SEQUENCE [LARGE SCALE GENOMIC DNA]</scope>
    <source>
        <strain evidence="8">UNC178MFTsu3.1</strain>
    </source>
</reference>
<dbReference type="NCBIfam" id="TIGR02771">
    <property type="entry name" value="TraF_Ti"/>
    <property type="match status" value="1"/>
</dbReference>
<gene>
    <name evidence="7" type="ORF">SAMN02799615_04121</name>
</gene>
<evidence type="ECO:0000313" key="7">
    <source>
        <dbReference type="EMBL" id="SFF55644.1"/>
    </source>
</evidence>
<dbReference type="InterPro" id="IPR014139">
    <property type="entry name" value="Peptidase_S26C_TraF"/>
</dbReference>
<proteinExistence type="inferred from homology"/>
<name>A0A1I2JM39_9GAMM</name>
<evidence type="ECO:0000259" key="6">
    <source>
        <dbReference type="Pfam" id="PF10502"/>
    </source>
</evidence>
<dbReference type="NCBIfam" id="NF010459">
    <property type="entry name" value="PRK13884.1"/>
    <property type="match status" value="1"/>
</dbReference>
<protein>
    <submittedName>
        <fullName evidence="7">Conjugative transfer signal peptidase TraF</fullName>
    </submittedName>
</protein>
<dbReference type="GO" id="GO:0042597">
    <property type="term" value="C:periplasmic space"/>
    <property type="evidence" value="ECO:0007669"/>
    <property type="project" value="UniProtKB-SubCell"/>
</dbReference>
<keyword evidence="8" id="KW-1185">Reference proteome</keyword>
<dbReference type="Gene3D" id="2.10.109.10">
    <property type="entry name" value="Umud Fragment, subunit A"/>
    <property type="match status" value="1"/>
</dbReference>
<evidence type="ECO:0000256" key="2">
    <source>
        <dbReference type="ARBA" id="ARBA00005849"/>
    </source>
</evidence>
<evidence type="ECO:0000256" key="1">
    <source>
        <dbReference type="ARBA" id="ARBA00004418"/>
    </source>
</evidence>
<dbReference type="SUPFAM" id="SSF51306">
    <property type="entry name" value="LexA/Signal peptidase"/>
    <property type="match status" value="1"/>
</dbReference>
<organism evidence="7 8">
    <name type="scientific">Dyella marensis</name>
    <dbReference type="NCBI Taxonomy" id="500610"/>
    <lineage>
        <taxon>Bacteria</taxon>
        <taxon>Pseudomonadati</taxon>
        <taxon>Pseudomonadota</taxon>
        <taxon>Gammaproteobacteria</taxon>
        <taxon>Lysobacterales</taxon>
        <taxon>Rhodanobacteraceae</taxon>
        <taxon>Dyella</taxon>
    </lineage>
</organism>
<dbReference type="InterPro" id="IPR019533">
    <property type="entry name" value="Peptidase_S26"/>
</dbReference>
<keyword evidence="5" id="KW-0184">Conjugation</keyword>
<dbReference type="GO" id="GO:0004252">
    <property type="term" value="F:serine-type endopeptidase activity"/>
    <property type="evidence" value="ECO:0007669"/>
    <property type="project" value="InterPro"/>
</dbReference>
<dbReference type="Pfam" id="PF10502">
    <property type="entry name" value="Peptidase_S26"/>
    <property type="match status" value="1"/>
</dbReference>
<accession>A0A1I2JM39</accession>
<feature type="domain" description="Peptidase S26" evidence="6">
    <location>
        <begin position="19"/>
        <end position="158"/>
    </location>
</feature>
<dbReference type="GO" id="GO:0006465">
    <property type="term" value="P:signal peptide processing"/>
    <property type="evidence" value="ECO:0007669"/>
    <property type="project" value="InterPro"/>
</dbReference>
<sequence length="172" mass="18555">MVAMLVLLEAGYAAGLRLNYTRSLPLGVYRVVKQSVQRGAYVRFCPPRTGAIALAMERGYLHAGDVCPNGYLPMLKRVAAIGGDWVSAHDDGVRVDGRLLPLSARLATDAAGLPLPGPSPTQLRLAPSQLWVMSDTNGRSFDSRYFGLIDRAWVMEVVQPVMTWEPGGNGSG</sequence>
<dbReference type="Proteomes" id="UP000199477">
    <property type="component" value="Unassembled WGS sequence"/>
</dbReference>
<evidence type="ECO:0000256" key="5">
    <source>
        <dbReference type="ARBA" id="ARBA00022971"/>
    </source>
</evidence>